<reference evidence="3 4" key="1">
    <citation type="submission" date="2024-10" db="EMBL/GenBank/DDBJ databases">
        <title>Whole genome of Pseudomonas sp Strain RB5.</title>
        <authorList>
            <person name="Selami N."/>
        </authorList>
    </citation>
    <scope>NUCLEOTIDE SEQUENCE [LARGE SCALE GENOMIC DNA]</scope>
    <source>
        <strain evidence="3 4">RB5</strain>
    </source>
</reference>
<dbReference type="PANTHER" id="PTHR35037">
    <property type="entry name" value="C-TERMINAL REGION OF AIDA-LIKE PROTEIN"/>
    <property type="match status" value="1"/>
</dbReference>
<dbReference type="PANTHER" id="PTHR35037:SF7">
    <property type="entry name" value="AUTOTRANSPORTER"/>
    <property type="match status" value="1"/>
</dbReference>
<dbReference type="Pfam" id="PF03797">
    <property type="entry name" value="Autotransporter"/>
    <property type="match status" value="1"/>
</dbReference>
<dbReference type="InterPro" id="IPR003991">
    <property type="entry name" value="Pertactin_virulence_factor"/>
</dbReference>
<evidence type="ECO:0000259" key="2">
    <source>
        <dbReference type="PROSITE" id="PS51208"/>
    </source>
</evidence>
<dbReference type="CDD" id="cd01343">
    <property type="entry name" value="PL1_Passenger_AT"/>
    <property type="match status" value="1"/>
</dbReference>
<evidence type="ECO:0000256" key="1">
    <source>
        <dbReference type="ARBA" id="ARBA00022729"/>
    </source>
</evidence>
<dbReference type="NCBIfam" id="TIGR01414">
    <property type="entry name" value="autotrans_barl"/>
    <property type="match status" value="1"/>
</dbReference>
<name>A0ABW7D4W0_9PSED</name>
<gene>
    <name evidence="3" type="ORF">ACGSLL_01990</name>
</gene>
<dbReference type="InterPro" id="IPR036709">
    <property type="entry name" value="Autotransporte_beta_dom_sf"/>
</dbReference>
<evidence type="ECO:0000313" key="4">
    <source>
        <dbReference type="Proteomes" id="UP001605918"/>
    </source>
</evidence>
<dbReference type="Gene3D" id="2.40.128.130">
    <property type="entry name" value="Autotransporter beta-domain"/>
    <property type="match status" value="1"/>
</dbReference>
<dbReference type="InterPro" id="IPR051551">
    <property type="entry name" value="Autotransporter_adhesion"/>
</dbReference>
<dbReference type="Gene3D" id="2.160.20.20">
    <property type="match status" value="1"/>
</dbReference>
<comment type="caution">
    <text evidence="3">The sequence shown here is derived from an EMBL/GenBank/DDBJ whole genome shotgun (WGS) entry which is preliminary data.</text>
</comment>
<dbReference type="PROSITE" id="PS51208">
    <property type="entry name" value="AUTOTRANSPORTER"/>
    <property type="match status" value="1"/>
</dbReference>
<dbReference type="Proteomes" id="UP001605918">
    <property type="component" value="Unassembled WGS sequence"/>
</dbReference>
<dbReference type="InterPro" id="IPR011050">
    <property type="entry name" value="Pectin_lyase_fold/virulence"/>
</dbReference>
<dbReference type="InterPro" id="IPR006315">
    <property type="entry name" value="OM_autotransptr_brl_dom"/>
</dbReference>
<sequence>MTITGGTPERWDLISNATLNVNGAETLFINADRSTLNVNPGGITQQISARNGSQVNLNGAAVNGVSGVAAVVILNSTADIESSTITGNRVGLQVVRSAFTQSGSTAAVSGKSMISGERGGALVSAFSRLDVSDSQIRGTGATSYGLTLASAQAVATDSTITGGQNGVVLSLDTLSAQPSILELNNTTVQGITGSAILVDFEDAGTSTSTITLTSSSLLAGNNTLVDVRGGADTALTVNSSLLTGNIVNEAGSTLDLTLQNHSTLTGRLENVSSASINDNSRWVLVGDSQLEKLVLNGGTVAFGGTDAFYQLDVNQLSGNGRFELGTNFSTGQTDVLNITGSASGRHELVISASGVDPAAGQPIRVVQTAGGDAQFFTARSVDQGAFSYDLAKSGNDWILDPATRTVSPGARSVLALFNTAPTVWYGELTSLRSRMGELRFNGAQAGTWGNTYANRYNVADGSGVAYQQNQQGFTLGVDGLLPFGDGQWLVGLMAGHSKSDLNLQGGTSGEISSYYLGSYATWIDASGYYFDGVVKVNRFNNDAKVGLSDGRRAKGDYDNSGIGGSIEFGRHIKLEQAYFIEPYTQWSAVLIQGKDFSLDNDMQAEGDRTRSLLGEFGMTMGRNFDLRSGVKVQPYVRAAVAHEFIKNNDVSVNNNVFNNDLSGSRAIAAAGIALAMTDRLQIHADFDYSNGKNIEKPFGLNFGGRWSF</sequence>
<dbReference type="SMART" id="SM00869">
    <property type="entry name" value="Autotransporter"/>
    <property type="match status" value="1"/>
</dbReference>
<protein>
    <submittedName>
        <fullName evidence="3">Autotransporter outer membrane beta-barrel domain-containing protein</fullName>
    </submittedName>
</protein>
<dbReference type="RefSeq" id="WP_394502644.1">
    <property type="nucleotide sequence ID" value="NZ_JBIEIL010000001.1"/>
</dbReference>
<dbReference type="PRINTS" id="PR01484">
    <property type="entry name" value="PRTACTNFAMLY"/>
</dbReference>
<dbReference type="EMBL" id="JBIEIL010000001">
    <property type="protein sequence ID" value="MFG6203110.1"/>
    <property type="molecule type" value="Genomic_DNA"/>
</dbReference>
<feature type="domain" description="Autotransporter" evidence="2">
    <location>
        <begin position="440"/>
        <end position="708"/>
    </location>
</feature>
<keyword evidence="1" id="KW-0732">Signal</keyword>
<keyword evidence="4" id="KW-1185">Reference proteome</keyword>
<evidence type="ECO:0000313" key="3">
    <source>
        <dbReference type="EMBL" id="MFG6203110.1"/>
    </source>
</evidence>
<dbReference type="Pfam" id="PF03212">
    <property type="entry name" value="Pertactin"/>
    <property type="match status" value="1"/>
</dbReference>
<dbReference type="SUPFAM" id="SSF51126">
    <property type="entry name" value="Pectin lyase-like"/>
    <property type="match status" value="1"/>
</dbReference>
<dbReference type="SUPFAM" id="SSF103515">
    <property type="entry name" value="Autotransporter"/>
    <property type="match status" value="1"/>
</dbReference>
<dbReference type="InterPro" id="IPR005546">
    <property type="entry name" value="Autotransporte_beta"/>
</dbReference>
<accession>A0ABW7D4W0</accession>
<dbReference type="InterPro" id="IPR004899">
    <property type="entry name" value="Pertactin_central"/>
</dbReference>
<proteinExistence type="predicted"/>
<organism evidence="3 4">
    <name type="scientific">Pseudomonas retamae</name>
    <dbReference type="NCBI Taxonomy" id="702110"/>
    <lineage>
        <taxon>Bacteria</taxon>
        <taxon>Pseudomonadati</taxon>
        <taxon>Pseudomonadota</taxon>
        <taxon>Gammaproteobacteria</taxon>
        <taxon>Pseudomonadales</taxon>
        <taxon>Pseudomonadaceae</taxon>
        <taxon>Pseudomonas</taxon>
    </lineage>
</organism>
<dbReference type="InterPro" id="IPR012332">
    <property type="entry name" value="Autotransporter_pectin_lyase_C"/>
</dbReference>